<keyword evidence="1" id="KW-0812">Transmembrane</keyword>
<gene>
    <name evidence="2" type="ORF">ALC53_01738</name>
</gene>
<keyword evidence="3" id="KW-1185">Reference proteome</keyword>
<feature type="transmembrane region" description="Helical" evidence="1">
    <location>
        <begin position="7"/>
        <end position="26"/>
    </location>
</feature>
<evidence type="ECO:0000313" key="3">
    <source>
        <dbReference type="Proteomes" id="UP000078540"/>
    </source>
</evidence>
<sequence>MSFAFRGSADHIFPLSALFAAIYLPVSRYTLGLAVVFTTNYVAALICTASCIQSHGISVNNRDNCLIIASGFTVSFRYKMSLDK</sequence>
<evidence type="ECO:0000313" key="2">
    <source>
        <dbReference type="EMBL" id="KYM90972.1"/>
    </source>
</evidence>
<keyword evidence="1" id="KW-1133">Transmembrane helix</keyword>
<dbReference type="Proteomes" id="UP000078540">
    <property type="component" value="Unassembled WGS sequence"/>
</dbReference>
<protein>
    <submittedName>
        <fullName evidence="2">Uncharacterized protein</fullName>
    </submittedName>
</protein>
<proteinExistence type="predicted"/>
<evidence type="ECO:0000256" key="1">
    <source>
        <dbReference type="SAM" id="Phobius"/>
    </source>
</evidence>
<reference evidence="2 3" key="1">
    <citation type="submission" date="2015-09" db="EMBL/GenBank/DDBJ databases">
        <title>Atta colombica WGS genome.</title>
        <authorList>
            <person name="Nygaard S."/>
            <person name="Hu H."/>
            <person name="Boomsma J."/>
            <person name="Zhang G."/>
        </authorList>
    </citation>
    <scope>NUCLEOTIDE SEQUENCE [LARGE SCALE GENOMIC DNA]</scope>
    <source>
        <strain evidence="2">Treedump-2</strain>
        <tissue evidence="2">Whole body</tissue>
    </source>
</reference>
<dbReference type="AlphaFoldDB" id="A0A195BT46"/>
<keyword evidence="1" id="KW-0472">Membrane</keyword>
<name>A0A195BT46_9HYME</name>
<accession>A0A195BT46</accession>
<organism evidence="2 3">
    <name type="scientific">Atta colombica</name>
    <dbReference type="NCBI Taxonomy" id="520822"/>
    <lineage>
        <taxon>Eukaryota</taxon>
        <taxon>Metazoa</taxon>
        <taxon>Ecdysozoa</taxon>
        <taxon>Arthropoda</taxon>
        <taxon>Hexapoda</taxon>
        <taxon>Insecta</taxon>
        <taxon>Pterygota</taxon>
        <taxon>Neoptera</taxon>
        <taxon>Endopterygota</taxon>
        <taxon>Hymenoptera</taxon>
        <taxon>Apocrita</taxon>
        <taxon>Aculeata</taxon>
        <taxon>Formicoidea</taxon>
        <taxon>Formicidae</taxon>
        <taxon>Myrmicinae</taxon>
        <taxon>Atta</taxon>
    </lineage>
</organism>
<dbReference type="EMBL" id="KQ976409">
    <property type="protein sequence ID" value="KYM90972.1"/>
    <property type="molecule type" value="Genomic_DNA"/>
</dbReference>